<dbReference type="SUPFAM" id="SSF89447">
    <property type="entry name" value="AbrB/MazE/MraZ-like"/>
    <property type="match status" value="1"/>
</dbReference>
<dbReference type="PROSITE" id="PS51740">
    <property type="entry name" value="SPOVT_ABRB"/>
    <property type="match status" value="1"/>
</dbReference>
<dbReference type="Proteomes" id="UP001302329">
    <property type="component" value="Unassembled WGS sequence"/>
</dbReference>
<name>A0ABU5SXN4_9CYAN</name>
<evidence type="ECO:0000313" key="4">
    <source>
        <dbReference type="EMBL" id="MEA5442827.1"/>
    </source>
</evidence>
<comment type="similarity">
    <text evidence="1">Belongs to the VapB family.</text>
</comment>
<evidence type="ECO:0000259" key="3">
    <source>
        <dbReference type="PROSITE" id="PS51740"/>
    </source>
</evidence>
<sequence length="84" mass="9200">MDVIPSRVFMNGNSQAVRIPAEFRLATDRVQITRSPNGDLIIHPCPAQRGQALLDTLAGFEPGFVASLEAQQASRIPVQERESL</sequence>
<dbReference type="InterPro" id="IPR037914">
    <property type="entry name" value="SpoVT-AbrB_sf"/>
</dbReference>
<proteinExistence type="inferred from homology"/>
<dbReference type="EMBL" id="JAYGHY010000028">
    <property type="protein sequence ID" value="MEA5442827.1"/>
    <property type="molecule type" value="Genomic_DNA"/>
</dbReference>
<dbReference type="InterPro" id="IPR051734">
    <property type="entry name" value="VapB_TA_antitoxins"/>
</dbReference>
<dbReference type="GO" id="GO:0003677">
    <property type="term" value="F:DNA binding"/>
    <property type="evidence" value="ECO:0007669"/>
    <property type="project" value="UniProtKB-KW"/>
</dbReference>
<keyword evidence="2 4" id="KW-0238">DNA-binding</keyword>
<organism evidence="4 5">
    <name type="scientific">Cyanobium gracile UHCC 0281</name>
    <dbReference type="NCBI Taxonomy" id="3110309"/>
    <lineage>
        <taxon>Bacteria</taxon>
        <taxon>Bacillati</taxon>
        <taxon>Cyanobacteriota</taxon>
        <taxon>Cyanophyceae</taxon>
        <taxon>Synechococcales</taxon>
        <taxon>Prochlorococcaceae</taxon>
        <taxon>Cyanobium</taxon>
    </lineage>
</organism>
<protein>
    <submittedName>
        <fullName evidence="4">AbrB/MazE/SpoVT family DNA-binding domain-containing protein</fullName>
    </submittedName>
</protein>
<dbReference type="PANTHER" id="PTHR37550">
    <property type="entry name" value="ANTITOXIN VAPB1"/>
    <property type="match status" value="1"/>
</dbReference>
<evidence type="ECO:0000256" key="1">
    <source>
        <dbReference type="ARBA" id="ARBA00007924"/>
    </source>
</evidence>
<accession>A0ABU5SXN4</accession>
<keyword evidence="5" id="KW-1185">Reference proteome</keyword>
<evidence type="ECO:0000313" key="5">
    <source>
        <dbReference type="Proteomes" id="UP001302329"/>
    </source>
</evidence>
<comment type="caution">
    <text evidence="4">The sequence shown here is derived from an EMBL/GenBank/DDBJ whole genome shotgun (WGS) entry which is preliminary data.</text>
</comment>
<gene>
    <name evidence="4" type="ORF">VB739_09715</name>
</gene>
<dbReference type="InterPro" id="IPR007159">
    <property type="entry name" value="SpoVT-AbrB_dom"/>
</dbReference>
<dbReference type="RefSeq" id="WP_323356869.1">
    <property type="nucleotide sequence ID" value="NZ_JAYGHY010000028.1"/>
</dbReference>
<dbReference type="PANTHER" id="PTHR37550:SF3">
    <property type="entry name" value="ANTITOXIN VAPB1"/>
    <property type="match status" value="1"/>
</dbReference>
<evidence type="ECO:0000256" key="2">
    <source>
        <dbReference type="PROSITE-ProRule" id="PRU01076"/>
    </source>
</evidence>
<feature type="domain" description="SpoVT-AbrB" evidence="3">
    <location>
        <begin position="6"/>
        <end position="47"/>
    </location>
</feature>
<dbReference type="Gene3D" id="2.10.260.10">
    <property type="match status" value="1"/>
</dbReference>
<reference evidence="4 5" key="1">
    <citation type="submission" date="2023-12" db="EMBL/GenBank/DDBJ databases">
        <title>Baltic Sea Cyanobacteria.</title>
        <authorList>
            <person name="Delbaje E."/>
            <person name="Fewer D.P."/>
            <person name="Shishido T.K."/>
        </authorList>
    </citation>
    <scope>NUCLEOTIDE SEQUENCE [LARGE SCALE GENOMIC DNA]</scope>
    <source>
        <strain evidence="4 5">UHCC 0281</strain>
    </source>
</reference>
<dbReference type="Pfam" id="PF04014">
    <property type="entry name" value="MazE_antitoxin"/>
    <property type="match status" value="1"/>
</dbReference>